<dbReference type="SMART" id="SM00382">
    <property type="entry name" value="AAA"/>
    <property type="match status" value="1"/>
</dbReference>
<evidence type="ECO:0000256" key="5">
    <source>
        <dbReference type="ARBA" id="ARBA00023163"/>
    </source>
</evidence>
<dbReference type="InterPro" id="IPR025943">
    <property type="entry name" value="Sigma_54_int_dom_ATP-bd_2"/>
</dbReference>
<dbReference type="CDD" id="cd00009">
    <property type="entry name" value="AAA"/>
    <property type="match status" value="1"/>
</dbReference>
<keyword evidence="2" id="KW-0067">ATP-binding</keyword>
<name>A0ABU1AGT6_9BACT</name>
<dbReference type="Pfam" id="PF02954">
    <property type="entry name" value="HTH_8"/>
    <property type="match status" value="1"/>
</dbReference>
<evidence type="ECO:0000256" key="3">
    <source>
        <dbReference type="ARBA" id="ARBA00023015"/>
    </source>
</evidence>
<evidence type="ECO:0000256" key="1">
    <source>
        <dbReference type="ARBA" id="ARBA00022741"/>
    </source>
</evidence>
<dbReference type="Gene3D" id="3.40.50.300">
    <property type="entry name" value="P-loop containing nucleotide triphosphate hydrolases"/>
    <property type="match status" value="1"/>
</dbReference>
<dbReference type="PROSITE" id="PS00676">
    <property type="entry name" value="SIGMA54_INTERACT_2"/>
    <property type="match status" value="1"/>
</dbReference>
<dbReference type="RefSeq" id="WP_308984291.1">
    <property type="nucleotide sequence ID" value="NZ_JARXIC010000006.1"/>
</dbReference>
<dbReference type="Gene3D" id="1.10.8.60">
    <property type="match status" value="1"/>
</dbReference>
<dbReference type="PANTHER" id="PTHR32071">
    <property type="entry name" value="TRANSCRIPTIONAL REGULATORY PROTEIN"/>
    <property type="match status" value="1"/>
</dbReference>
<dbReference type="InterPro" id="IPR058031">
    <property type="entry name" value="AAA_lid_NorR"/>
</dbReference>
<dbReference type="Pfam" id="PF25601">
    <property type="entry name" value="AAA_lid_14"/>
    <property type="match status" value="1"/>
</dbReference>
<protein>
    <submittedName>
        <fullName evidence="7">Sigma-54 dependent transcriptional regulator</fullName>
    </submittedName>
</protein>
<keyword evidence="8" id="KW-1185">Reference proteome</keyword>
<sequence length="319" mass="35848">MSSDNTSTILRLEQELPGPRFAQLRKQLLRIAGSEHSLLITGPSGTGKSRLAKCIHECSGRHVEEFIEISCASIPAQLLESELFGYRKGAFSGAFKDKKGLFELADGGTLFLDEIGEMPLELQPKLLLFLQNQRFFPVGSTEAVEVDVRLMAATNQELKAAMRANKFRQDLYFRLNVFEVELPPLKERRDMIPVLAVKFLASAMEQATLPRFSDAALDQLLTYDWPGNIRELHNVMLRVATLVEPEELVLPEHLPVFDVEQDDAPCEFEWSGQTLAEIERCAVRAALIANEGKRAATAEQLGVSEKTIYNLIKRYKIEL</sequence>
<dbReference type="InterPro" id="IPR002197">
    <property type="entry name" value="HTH_Fis"/>
</dbReference>
<organism evidence="7 8">
    <name type="scientific">Thalassobacterium sedimentorum</name>
    <dbReference type="NCBI Taxonomy" id="3041258"/>
    <lineage>
        <taxon>Bacteria</taxon>
        <taxon>Pseudomonadati</taxon>
        <taxon>Verrucomicrobiota</taxon>
        <taxon>Opitutia</taxon>
        <taxon>Puniceicoccales</taxon>
        <taxon>Coraliomargaritaceae</taxon>
        <taxon>Thalassobacterium</taxon>
    </lineage>
</organism>
<dbReference type="InterPro" id="IPR027417">
    <property type="entry name" value="P-loop_NTPase"/>
</dbReference>
<dbReference type="SUPFAM" id="SSF46689">
    <property type="entry name" value="Homeodomain-like"/>
    <property type="match status" value="1"/>
</dbReference>
<reference evidence="7 8" key="1">
    <citation type="submission" date="2023-04" db="EMBL/GenBank/DDBJ databases">
        <title>A novel bacteria isolated from coastal sediment.</title>
        <authorList>
            <person name="Liu X.-J."/>
            <person name="Du Z.-J."/>
        </authorList>
    </citation>
    <scope>NUCLEOTIDE SEQUENCE [LARGE SCALE GENOMIC DNA]</scope>
    <source>
        <strain evidence="7 8">SDUM461004</strain>
    </source>
</reference>
<dbReference type="PROSITE" id="PS50045">
    <property type="entry name" value="SIGMA54_INTERACT_4"/>
    <property type="match status" value="1"/>
</dbReference>
<evidence type="ECO:0000256" key="2">
    <source>
        <dbReference type="ARBA" id="ARBA00022840"/>
    </source>
</evidence>
<dbReference type="PROSITE" id="PS00688">
    <property type="entry name" value="SIGMA54_INTERACT_3"/>
    <property type="match status" value="1"/>
</dbReference>
<dbReference type="EMBL" id="JARXIC010000006">
    <property type="protein sequence ID" value="MDQ8193804.1"/>
    <property type="molecule type" value="Genomic_DNA"/>
</dbReference>
<dbReference type="InterPro" id="IPR003593">
    <property type="entry name" value="AAA+_ATPase"/>
</dbReference>
<evidence type="ECO:0000313" key="8">
    <source>
        <dbReference type="Proteomes" id="UP001243717"/>
    </source>
</evidence>
<evidence type="ECO:0000313" key="7">
    <source>
        <dbReference type="EMBL" id="MDQ8193804.1"/>
    </source>
</evidence>
<evidence type="ECO:0000259" key="6">
    <source>
        <dbReference type="PROSITE" id="PS50045"/>
    </source>
</evidence>
<keyword evidence="4" id="KW-0238">DNA-binding</keyword>
<keyword evidence="3" id="KW-0805">Transcription regulation</keyword>
<keyword evidence="1" id="KW-0547">Nucleotide-binding</keyword>
<dbReference type="Gene3D" id="1.10.10.60">
    <property type="entry name" value="Homeodomain-like"/>
    <property type="match status" value="1"/>
</dbReference>
<accession>A0ABU1AGT6</accession>
<dbReference type="Pfam" id="PF00158">
    <property type="entry name" value="Sigma54_activat"/>
    <property type="match status" value="1"/>
</dbReference>
<dbReference type="SUPFAM" id="SSF52540">
    <property type="entry name" value="P-loop containing nucleoside triphosphate hydrolases"/>
    <property type="match status" value="1"/>
</dbReference>
<comment type="caution">
    <text evidence="7">The sequence shown here is derived from an EMBL/GenBank/DDBJ whole genome shotgun (WGS) entry which is preliminary data.</text>
</comment>
<dbReference type="Proteomes" id="UP001243717">
    <property type="component" value="Unassembled WGS sequence"/>
</dbReference>
<dbReference type="InterPro" id="IPR009057">
    <property type="entry name" value="Homeodomain-like_sf"/>
</dbReference>
<dbReference type="InterPro" id="IPR002078">
    <property type="entry name" value="Sigma_54_int"/>
</dbReference>
<keyword evidence="5" id="KW-0804">Transcription</keyword>
<feature type="domain" description="Sigma-54 factor interaction" evidence="6">
    <location>
        <begin position="19"/>
        <end position="241"/>
    </location>
</feature>
<dbReference type="InterPro" id="IPR025944">
    <property type="entry name" value="Sigma_54_int_dom_CS"/>
</dbReference>
<gene>
    <name evidence="7" type="ORF">QEH59_05180</name>
</gene>
<evidence type="ECO:0000256" key="4">
    <source>
        <dbReference type="ARBA" id="ARBA00023125"/>
    </source>
</evidence>
<proteinExistence type="predicted"/>
<dbReference type="PANTHER" id="PTHR32071:SF117">
    <property type="entry name" value="PTS-DEPENDENT DIHYDROXYACETONE KINASE OPERON REGULATORY PROTEIN-RELATED"/>
    <property type="match status" value="1"/>
</dbReference>